<dbReference type="SUPFAM" id="SSF56219">
    <property type="entry name" value="DNase I-like"/>
    <property type="match status" value="1"/>
</dbReference>
<feature type="domain" description="Endonuclease/exonuclease/phosphatase" evidence="10">
    <location>
        <begin position="109"/>
        <end position="360"/>
    </location>
</feature>
<protein>
    <recommendedName>
        <fullName evidence="10">Endonuclease/exonuclease/phosphatase domain-containing protein</fullName>
    </recommendedName>
</protein>
<dbReference type="KEGG" id="pary:A4V02_07705"/>
<feature type="transmembrane region" description="Helical" evidence="9">
    <location>
        <begin position="76"/>
        <end position="97"/>
    </location>
</feature>
<sequence length="378" mass="42486">MNINPISRLIRFGILAFDILVAAGLLLSAYGGAIDPNKSVWPQIFGMTFPAWIILMLVMVPVSFIIWRKSALLPTAALLIAMPAILTISPLHIGGALSQSERARSFSVMTYNVYGFVDHEFESDDSGGKGAKESRSLQQIIDTQPDIVCMQEGYNPNYRFKLQMDTINKIYPYSNFIPEGGEIIFSKYPFKIVPTPQPAWHTAHYSAYELDVDGHPLLVVNCHLQSIGLTPDDKALYRELTDKRIESPTRSELSKVKNSILSKLAVAFKLRAEQARHIRQFLEEHPGNAILVGDFNDVQGNYAYRSICSAGMRDAYADSGFGPTITYIDNRFYFHIDQIFYRGDMRAVDIVRGDIKSSDHYPMTATFVWNAPDISHTD</sequence>
<dbReference type="PANTHER" id="PTHR15822:SF4">
    <property type="entry name" value="TYROSYL-DNA PHOSPHODIESTERASE 2"/>
    <property type="match status" value="1"/>
</dbReference>
<evidence type="ECO:0000256" key="2">
    <source>
        <dbReference type="ARBA" id="ARBA00001946"/>
    </source>
</evidence>
<evidence type="ECO:0000259" key="10">
    <source>
        <dbReference type="Pfam" id="PF03372"/>
    </source>
</evidence>
<evidence type="ECO:0000256" key="6">
    <source>
        <dbReference type="ARBA" id="ARBA00022801"/>
    </source>
</evidence>
<evidence type="ECO:0000256" key="3">
    <source>
        <dbReference type="ARBA" id="ARBA00022722"/>
    </source>
</evidence>
<keyword evidence="9" id="KW-0472">Membrane</keyword>
<evidence type="ECO:0000256" key="5">
    <source>
        <dbReference type="ARBA" id="ARBA00022763"/>
    </source>
</evidence>
<dbReference type="Proteomes" id="UP000186351">
    <property type="component" value="Chromosome"/>
</dbReference>
<keyword evidence="6" id="KW-0378">Hydrolase</keyword>
<keyword evidence="9" id="KW-1133">Transmembrane helix</keyword>
<dbReference type="STRING" id="1796646.A4V02_07705"/>
<comment type="cofactor">
    <cofactor evidence="2">
        <name>Mg(2+)</name>
        <dbReference type="ChEBI" id="CHEBI:18420"/>
    </cofactor>
</comment>
<feature type="transmembrane region" description="Helical" evidence="9">
    <location>
        <begin position="12"/>
        <end position="32"/>
    </location>
</feature>
<gene>
    <name evidence="11" type="ORF">A4V02_07705</name>
</gene>
<accession>A0A1B1S9Y8</accession>
<accession>A0A1Z2XIP0</accession>
<keyword evidence="3" id="KW-0540">Nuclease</keyword>
<reference evidence="12" key="1">
    <citation type="submission" date="2016-04" db="EMBL/GenBank/DDBJ databases">
        <title>Complete Genome Sequences of Twelve Strains of a Stable Defined Moderately Diverse Mouse Microbiota 2 (sDMDMm2).</title>
        <authorList>
            <person name="Uchimura Y."/>
            <person name="Wyss M."/>
            <person name="Brugiroux S."/>
            <person name="Limenitakis J.P."/>
            <person name="Stecher B."/>
            <person name="McCoy K.D."/>
            <person name="Macpherson A.J."/>
        </authorList>
    </citation>
    <scope>NUCLEOTIDE SEQUENCE [LARGE SCALE GENOMIC DNA]</scope>
    <source>
        <strain evidence="12">YL27</strain>
    </source>
</reference>
<evidence type="ECO:0000313" key="12">
    <source>
        <dbReference type="Proteomes" id="UP000186351"/>
    </source>
</evidence>
<evidence type="ECO:0000256" key="7">
    <source>
        <dbReference type="ARBA" id="ARBA00022842"/>
    </source>
</evidence>
<dbReference type="AlphaFoldDB" id="A0A1B1S9Y8"/>
<dbReference type="GO" id="GO:0046872">
    <property type="term" value="F:metal ion binding"/>
    <property type="evidence" value="ECO:0007669"/>
    <property type="project" value="UniProtKB-KW"/>
</dbReference>
<comment type="cofactor">
    <cofactor evidence="1">
        <name>Mn(2+)</name>
        <dbReference type="ChEBI" id="CHEBI:29035"/>
    </cofactor>
</comment>
<dbReference type="InterPro" id="IPR051547">
    <property type="entry name" value="TDP2-like"/>
</dbReference>
<feature type="transmembrane region" description="Helical" evidence="9">
    <location>
        <begin position="44"/>
        <end position="67"/>
    </location>
</feature>
<dbReference type="InterPro" id="IPR005135">
    <property type="entry name" value="Endo/exonuclease/phosphatase"/>
</dbReference>
<name>A0A1B1S9Y8_9BACT</name>
<keyword evidence="8" id="KW-0234">DNA repair</keyword>
<keyword evidence="9" id="KW-0812">Transmembrane</keyword>
<dbReference type="InterPro" id="IPR036691">
    <property type="entry name" value="Endo/exonu/phosph_ase_sf"/>
</dbReference>
<keyword evidence="5" id="KW-0227">DNA damage</keyword>
<dbReference type="Pfam" id="PF03372">
    <property type="entry name" value="Exo_endo_phos"/>
    <property type="match status" value="1"/>
</dbReference>
<evidence type="ECO:0000256" key="1">
    <source>
        <dbReference type="ARBA" id="ARBA00001936"/>
    </source>
</evidence>
<dbReference type="GO" id="GO:0016787">
    <property type="term" value="F:hydrolase activity"/>
    <property type="evidence" value="ECO:0007669"/>
    <property type="project" value="UniProtKB-KW"/>
</dbReference>
<keyword evidence="4" id="KW-0479">Metal-binding</keyword>
<evidence type="ECO:0000313" key="11">
    <source>
        <dbReference type="EMBL" id="ANU63620.1"/>
    </source>
</evidence>
<dbReference type="EMBL" id="CP015402">
    <property type="protein sequence ID" value="ANU63620.1"/>
    <property type="molecule type" value="Genomic_DNA"/>
</dbReference>
<evidence type="ECO:0000256" key="8">
    <source>
        <dbReference type="ARBA" id="ARBA00023204"/>
    </source>
</evidence>
<dbReference type="GO" id="GO:0004518">
    <property type="term" value="F:nuclease activity"/>
    <property type="evidence" value="ECO:0007669"/>
    <property type="project" value="UniProtKB-KW"/>
</dbReference>
<evidence type="ECO:0000256" key="9">
    <source>
        <dbReference type="SAM" id="Phobius"/>
    </source>
</evidence>
<dbReference type="RefSeq" id="WP_068960927.1">
    <property type="nucleotide sequence ID" value="NZ_CAJTAP010000038.1"/>
</dbReference>
<keyword evidence="12" id="KW-1185">Reference proteome</keyword>
<dbReference type="GO" id="GO:0006281">
    <property type="term" value="P:DNA repair"/>
    <property type="evidence" value="ECO:0007669"/>
    <property type="project" value="UniProtKB-KW"/>
</dbReference>
<dbReference type="Gene3D" id="3.60.10.10">
    <property type="entry name" value="Endonuclease/exonuclease/phosphatase"/>
    <property type="match status" value="1"/>
</dbReference>
<proteinExistence type="predicted"/>
<dbReference type="GeneID" id="65536742"/>
<evidence type="ECO:0000256" key="4">
    <source>
        <dbReference type="ARBA" id="ARBA00022723"/>
    </source>
</evidence>
<dbReference type="OrthoDB" id="635146at2"/>
<dbReference type="PANTHER" id="PTHR15822">
    <property type="entry name" value="TRAF AND TNF RECEPTOR-ASSOCIATED PROTEIN"/>
    <property type="match status" value="1"/>
</dbReference>
<organism evidence="11 12">
    <name type="scientific">Muribaculum intestinale</name>
    <dbReference type="NCBI Taxonomy" id="1796646"/>
    <lineage>
        <taxon>Bacteria</taxon>
        <taxon>Pseudomonadati</taxon>
        <taxon>Bacteroidota</taxon>
        <taxon>Bacteroidia</taxon>
        <taxon>Bacteroidales</taxon>
        <taxon>Muribaculaceae</taxon>
        <taxon>Muribaculum</taxon>
    </lineage>
</organism>
<keyword evidence="7" id="KW-0460">Magnesium</keyword>